<evidence type="ECO:0000313" key="1">
    <source>
        <dbReference type="EMBL" id="MPL62858.1"/>
    </source>
</evidence>
<dbReference type="AlphaFoldDB" id="A0A644T7F8"/>
<comment type="caution">
    <text evidence="1">The sequence shown here is derived from an EMBL/GenBank/DDBJ whole genome shotgun (WGS) entry which is preliminary data.</text>
</comment>
<sequence>MMTDELESFINNTKHIILDSELLILILAGLCDKGFIKQIKSTKKFSEENYEKLSSILSKFKIIMTTSHILAEFSNLNRDTHTKKDNNYYRKELFEKFKELLQDEYLQEELIDITELTEDRSFNRLGVADIGIKKISKNKDYGVITADLNLYLDLLNSEINCINFSHFME</sequence>
<dbReference type="EMBL" id="VSSQ01000019">
    <property type="protein sequence ID" value="MPL62858.1"/>
    <property type="molecule type" value="Genomic_DNA"/>
</dbReference>
<organism evidence="1">
    <name type="scientific">bioreactor metagenome</name>
    <dbReference type="NCBI Taxonomy" id="1076179"/>
    <lineage>
        <taxon>unclassified sequences</taxon>
        <taxon>metagenomes</taxon>
        <taxon>ecological metagenomes</taxon>
    </lineage>
</organism>
<reference evidence="1" key="1">
    <citation type="submission" date="2019-08" db="EMBL/GenBank/DDBJ databases">
        <authorList>
            <person name="Kucharzyk K."/>
            <person name="Murdoch R.W."/>
            <person name="Higgins S."/>
            <person name="Loffler F."/>
        </authorList>
    </citation>
    <scope>NUCLEOTIDE SEQUENCE</scope>
</reference>
<evidence type="ECO:0008006" key="2">
    <source>
        <dbReference type="Google" id="ProtNLM"/>
    </source>
</evidence>
<protein>
    <recommendedName>
        <fullName evidence="2">DUF4935 domain-containing protein</fullName>
    </recommendedName>
</protein>
<proteinExistence type="predicted"/>
<name>A0A644T7F8_9ZZZZ</name>
<accession>A0A644T7F8</accession>
<gene>
    <name evidence="1" type="ORF">SDC9_08478</name>
</gene>